<feature type="non-terminal residue" evidence="1">
    <location>
        <position position="36"/>
    </location>
</feature>
<gene>
    <name evidence="1" type="ORF">AX774_g1779</name>
</gene>
<comment type="caution">
    <text evidence="1">The sequence shown here is derived from an EMBL/GenBank/DDBJ whole genome shotgun (WGS) entry which is preliminary data.</text>
</comment>
<evidence type="ECO:0000313" key="2">
    <source>
        <dbReference type="Proteomes" id="UP000188320"/>
    </source>
</evidence>
<proteinExistence type="predicted"/>
<accession>A0A1R1PUN4</accession>
<name>A0A1R1PUN4_ZANCU</name>
<protein>
    <submittedName>
        <fullName evidence="1">Uncharacterized protein</fullName>
    </submittedName>
</protein>
<dbReference type="AlphaFoldDB" id="A0A1R1PUN4"/>
<organism evidence="1 2">
    <name type="scientific">Zancudomyces culisetae</name>
    <name type="common">Gut fungus</name>
    <name type="synonym">Smittium culisetae</name>
    <dbReference type="NCBI Taxonomy" id="1213189"/>
    <lineage>
        <taxon>Eukaryota</taxon>
        <taxon>Fungi</taxon>
        <taxon>Fungi incertae sedis</taxon>
        <taxon>Zoopagomycota</taxon>
        <taxon>Kickxellomycotina</taxon>
        <taxon>Harpellomycetes</taxon>
        <taxon>Harpellales</taxon>
        <taxon>Legeriomycetaceae</taxon>
        <taxon>Zancudomyces</taxon>
    </lineage>
</organism>
<sequence>MSSSKIFSLWSLWNKIGRDQPSSRERKQYYKFGKTL</sequence>
<keyword evidence="2" id="KW-1185">Reference proteome</keyword>
<reference evidence="2" key="1">
    <citation type="submission" date="2017-01" db="EMBL/GenBank/DDBJ databases">
        <authorList>
            <person name="Wang Y."/>
            <person name="White M."/>
            <person name="Kvist S."/>
            <person name="Moncalvo J.-M."/>
        </authorList>
    </citation>
    <scope>NUCLEOTIDE SEQUENCE [LARGE SCALE GENOMIC DNA]</scope>
    <source>
        <strain evidence="2">COL-18-3</strain>
    </source>
</reference>
<evidence type="ECO:0000313" key="1">
    <source>
        <dbReference type="EMBL" id="OMH84681.1"/>
    </source>
</evidence>
<dbReference type="EMBL" id="LSSK01000164">
    <property type="protein sequence ID" value="OMH84681.1"/>
    <property type="molecule type" value="Genomic_DNA"/>
</dbReference>
<dbReference type="Proteomes" id="UP000188320">
    <property type="component" value="Unassembled WGS sequence"/>
</dbReference>